<comment type="caution">
    <text evidence="1">The sequence shown here is derived from an EMBL/GenBank/DDBJ whole genome shotgun (WGS) entry which is preliminary data.</text>
</comment>
<reference evidence="1" key="1">
    <citation type="submission" date="2013-11" db="EMBL/GenBank/DDBJ databases">
        <title>Draft genome sequence and annotation of the entomopathogenic bacteria, Xenorhabdus cabanillasi strain JM26 and Xenorhabdus szentirmai strain DSM 16338.</title>
        <authorList>
            <person name="Gualtieri M."/>
            <person name="Ogier J.C."/>
            <person name="Pages S."/>
            <person name="Givaudan A."/>
            <person name="Gaudriault S."/>
        </authorList>
    </citation>
    <scope>NUCLEOTIDE SEQUENCE [LARGE SCALE GENOMIC DNA]</scope>
    <source>
        <strain evidence="1">DSM 16338</strain>
    </source>
</reference>
<organism evidence="1 2">
    <name type="scientific">Xenorhabdus szentirmaii DSM 16338</name>
    <dbReference type="NCBI Taxonomy" id="1427518"/>
    <lineage>
        <taxon>Bacteria</taxon>
        <taxon>Pseudomonadati</taxon>
        <taxon>Pseudomonadota</taxon>
        <taxon>Gammaproteobacteria</taxon>
        <taxon>Enterobacterales</taxon>
        <taxon>Morganellaceae</taxon>
        <taxon>Xenorhabdus</taxon>
    </lineage>
</organism>
<proteinExistence type="predicted"/>
<dbReference type="STRING" id="1427518.XSR1_30002"/>
<dbReference type="Proteomes" id="UP000019202">
    <property type="component" value="Unassembled WGS sequence"/>
</dbReference>
<dbReference type="AlphaFoldDB" id="W1IZT8"/>
<gene>
    <name evidence="1" type="ORF">XSR1_30002</name>
</gene>
<evidence type="ECO:0000313" key="1">
    <source>
        <dbReference type="EMBL" id="CDL83141.1"/>
    </source>
</evidence>
<sequence>MFSVFNSDDFNKLNNISQDNIARGIKRLMKNENEYGLRYTYERLPLRVDYTKCDLKGHDFAVVFTFGEIQNTRYKSHLLGLFQVTKEQLEQNN</sequence>
<keyword evidence="2" id="KW-1185">Reference proteome</keyword>
<name>W1IZT8_9GAMM</name>
<accession>W1IZT8</accession>
<dbReference type="GeneID" id="97124811"/>
<dbReference type="EMBL" id="CBXF010000088">
    <property type="protein sequence ID" value="CDL83141.1"/>
    <property type="molecule type" value="Genomic_DNA"/>
</dbReference>
<evidence type="ECO:0000313" key="2">
    <source>
        <dbReference type="Proteomes" id="UP000019202"/>
    </source>
</evidence>
<dbReference type="RefSeq" id="WP_099138376.1">
    <property type="nucleotide sequence ID" value="NZ_CAWLWS010000088.1"/>
</dbReference>
<protein>
    <submittedName>
        <fullName evidence="1">Uncharacterized protein</fullName>
    </submittedName>
</protein>